<dbReference type="OrthoDB" id="5295081at2"/>
<evidence type="ECO:0000313" key="1">
    <source>
        <dbReference type="EMBL" id="KYG63522.1"/>
    </source>
</evidence>
<reference evidence="1 2" key="1">
    <citation type="submission" date="2016-03" db="EMBL/GenBank/DDBJ databases">
        <authorList>
            <person name="Ploux O."/>
        </authorList>
    </citation>
    <scope>NUCLEOTIDE SEQUENCE [LARGE SCALE GENOMIC DNA]</scope>
    <source>
        <strain evidence="1 2">BER2</strain>
    </source>
</reference>
<dbReference type="Proteomes" id="UP000075391">
    <property type="component" value="Unassembled WGS sequence"/>
</dbReference>
<gene>
    <name evidence="1" type="ORF">AZI85_04395</name>
</gene>
<evidence type="ECO:0000313" key="2">
    <source>
        <dbReference type="Proteomes" id="UP000075391"/>
    </source>
</evidence>
<comment type="caution">
    <text evidence="1">The sequence shown here is derived from an EMBL/GenBank/DDBJ whole genome shotgun (WGS) entry which is preliminary data.</text>
</comment>
<dbReference type="AlphaFoldDB" id="A0A150WIL4"/>
<sequence>MKKEENPWSKGIVLVCTKCHKSISSKSLHEEGNAGENLKTFLKKSFKESGDLSKIRIVTSSCLDVCIDELQALSYASVDGKTETFTVHPEADREELMQMLRQKIKG</sequence>
<accession>A0A150WIL4</accession>
<proteinExistence type="predicted"/>
<organism evidence="1 2">
    <name type="scientific">Bdellovibrio bacteriovorus</name>
    <dbReference type="NCBI Taxonomy" id="959"/>
    <lineage>
        <taxon>Bacteria</taxon>
        <taxon>Pseudomonadati</taxon>
        <taxon>Bdellovibrionota</taxon>
        <taxon>Bdellovibrionia</taxon>
        <taxon>Bdellovibrionales</taxon>
        <taxon>Pseudobdellovibrionaceae</taxon>
        <taxon>Bdellovibrio</taxon>
    </lineage>
</organism>
<evidence type="ECO:0008006" key="3">
    <source>
        <dbReference type="Google" id="ProtNLM"/>
    </source>
</evidence>
<protein>
    <recommendedName>
        <fullName evidence="3">(2Fe-2S) ferredoxin domain-containing protein</fullName>
    </recommendedName>
</protein>
<name>A0A150WIL4_BDEBC</name>
<dbReference type="EMBL" id="LUKF01000014">
    <property type="protein sequence ID" value="KYG63522.1"/>
    <property type="molecule type" value="Genomic_DNA"/>
</dbReference>